<dbReference type="InterPro" id="IPR053896">
    <property type="entry name" value="BTN3A2-like_Ig-C"/>
</dbReference>
<dbReference type="InterPro" id="IPR037958">
    <property type="entry name" value="SPRY/PRY_BTN1/2"/>
</dbReference>
<feature type="signal peptide" evidence="12">
    <location>
        <begin position="1"/>
        <end position="27"/>
    </location>
</feature>
<dbReference type="InterPro" id="IPR006574">
    <property type="entry name" value="PRY"/>
</dbReference>
<evidence type="ECO:0000256" key="7">
    <source>
        <dbReference type="ARBA" id="ARBA00023157"/>
    </source>
</evidence>
<evidence type="ECO:0000256" key="12">
    <source>
        <dbReference type="SAM" id="SignalP"/>
    </source>
</evidence>
<keyword evidence="5 11" id="KW-1133">Transmembrane helix</keyword>
<sequence length="528" mass="59045">MSMAPSSCPPGCLLLLMVLQLPKMDSAARFDVIGPQEPVVALVGADAELPCRLSPNVSAERMELRWFRRTRSPAVLLYRDGREREAEQAAEYRGRATLVTHGLRAGRAALRIRGVRASDDGEYRCFFRDGDSYEEAVVHLKAAALGSDPHISMGVQESGQVQLECTSSGWYPEPRVQWRTPKGEDFPSTSESSNPNEEGLFTVAASLVFRDNSVENMSCSIQNILLGQEKEVEISIPAPFLPRLMTPWMVAVAIFLVVFGLLTIGSVFLTWRLYKERSRMRKSEFGSKEKLLEELNCKKATLHAVDVTLDQDTAHPHLFVYEDSKSVRLEDSRQTLPDRPERFDSWPCVLGRETFTSGRHYWEVEVGDRTDWAVGVCRESVVKKGFDPMTPENGFWAVELYGDGYWALTTLRTPLSLLGTPRRVGIFLDYDAGDISFYNMADGFPIYTFPRLSFSGPLRPFFCLWSYDKKPLTICPIGNRSERVTVGADIQDLSQGIPLSPLGEVPASGDPDTLHSKLIPTSSSQRTP</sequence>
<keyword evidence="9" id="KW-0393">Immunoglobulin domain</keyword>
<reference evidence="15" key="1">
    <citation type="submission" date="2025-08" db="UniProtKB">
        <authorList>
            <consortium name="Ensembl"/>
        </authorList>
    </citation>
    <scope>IDENTIFICATION</scope>
</reference>
<dbReference type="PANTHER" id="PTHR24100:SF138">
    <property type="entry name" value="BUTYROPHILIN SUBFAMILY 1 MEMBER A1"/>
    <property type="match status" value="1"/>
</dbReference>
<evidence type="ECO:0000256" key="3">
    <source>
        <dbReference type="ARBA" id="ARBA00022692"/>
    </source>
</evidence>
<dbReference type="FunFam" id="2.60.40.10:FF:000088">
    <property type="entry name" value="Butyrophilin subfamily 1 member A1"/>
    <property type="match status" value="1"/>
</dbReference>
<evidence type="ECO:0000313" key="15">
    <source>
        <dbReference type="Ensembl" id="ENSJJAP00000009505.1"/>
    </source>
</evidence>
<dbReference type="SUPFAM" id="SSF49899">
    <property type="entry name" value="Concanavalin A-like lectins/glucanases"/>
    <property type="match status" value="1"/>
</dbReference>
<evidence type="ECO:0000256" key="8">
    <source>
        <dbReference type="ARBA" id="ARBA00023180"/>
    </source>
</evidence>
<dbReference type="GO" id="GO:0005102">
    <property type="term" value="F:signaling receptor binding"/>
    <property type="evidence" value="ECO:0007669"/>
    <property type="project" value="TreeGrafter"/>
</dbReference>
<dbReference type="GO" id="GO:0050852">
    <property type="term" value="P:T cell receptor signaling pathway"/>
    <property type="evidence" value="ECO:0007669"/>
    <property type="project" value="TreeGrafter"/>
</dbReference>
<dbReference type="InterPro" id="IPR003599">
    <property type="entry name" value="Ig_sub"/>
</dbReference>
<name>A0A8C5KIA6_JACJA</name>
<keyword evidence="6 11" id="KW-0472">Membrane</keyword>
<dbReference type="Gene3D" id="2.60.120.920">
    <property type="match status" value="1"/>
</dbReference>
<dbReference type="Proteomes" id="UP000694385">
    <property type="component" value="Unassembled WGS sequence"/>
</dbReference>
<dbReference type="InterPro" id="IPR003879">
    <property type="entry name" value="Butyrophylin_SPRY"/>
</dbReference>
<feature type="transmembrane region" description="Helical" evidence="11">
    <location>
        <begin position="248"/>
        <end position="274"/>
    </location>
</feature>
<evidence type="ECO:0000259" key="14">
    <source>
        <dbReference type="PROSITE" id="PS50835"/>
    </source>
</evidence>
<dbReference type="SUPFAM" id="SSF48726">
    <property type="entry name" value="Immunoglobulin"/>
    <property type="match status" value="2"/>
</dbReference>
<dbReference type="Gene3D" id="2.60.40.10">
    <property type="entry name" value="Immunoglobulins"/>
    <property type="match status" value="2"/>
</dbReference>
<dbReference type="Pfam" id="PF13765">
    <property type="entry name" value="PRY"/>
    <property type="match status" value="1"/>
</dbReference>
<feature type="chain" id="PRO_5034698370" evidence="12">
    <location>
        <begin position="28"/>
        <end position="528"/>
    </location>
</feature>
<dbReference type="CDD" id="cd15819">
    <property type="entry name" value="SPRY_PRY_BTN1_2"/>
    <property type="match status" value="1"/>
</dbReference>
<dbReference type="Pfam" id="PF22705">
    <property type="entry name" value="C2-set_3"/>
    <property type="match status" value="1"/>
</dbReference>
<dbReference type="SMART" id="SM00406">
    <property type="entry name" value="IGv"/>
    <property type="match status" value="1"/>
</dbReference>
<dbReference type="SMART" id="SM00449">
    <property type="entry name" value="SPRY"/>
    <property type="match status" value="1"/>
</dbReference>
<dbReference type="InterPro" id="IPR013106">
    <property type="entry name" value="Ig_V-set"/>
</dbReference>
<dbReference type="InterPro" id="IPR007110">
    <property type="entry name" value="Ig-like_dom"/>
</dbReference>
<gene>
    <name evidence="15" type="primary">Btn1a1</name>
</gene>
<protein>
    <submittedName>
        <fullName evidence="15">Butyrophilin, subfamily 1, member A1</fullName>
    </submittedName>
</protein>
<evidence type="ECO:0000256" key="2">
    <source>
        <dbReference type="ARBA" id="ARBA00007591"/>
    </source>
</evidence>
<dbReference type="InterPro" id="IPR043136">
    <property type="entry name" value="B30.2/SPRY_sf"/>
</dbReference>
<evidence type="ECO:0000313" key="16">
    <source>
        <dbReference type="Proteomes" id="UP000694385"/>
    </source>
</evidence>
<feature type="domain" description="Ig-like" evidence="14">
    <location>
        <begin position="22"/>
        <end position="138"/>
    </location>
</feature>
<feature type="domain" description="B30.2/SPRY" evidence="13">
    <location>
        <begin position="287"/>
        <end position="481"/>
    </location>
</feature>
<dbReference type="InterPro" id="IPR013320">
    <property type="entry name" value="ConA-like_dom_sf"/>
</dbReference>
<dbReference type="SMART" id="SM00409">
    <property type="entry name" value="IG"/>
    <property type="match status" value="2"/>
</dbReference>
<evidence type="ECO:0000256" key="6">
    <source>
        <dbReference type="ARBA" id="ARBA00023136"/>
    </source>
</evidence>
<dbReference type="InterPro" id="IPR050504">
    <property type="entry name" value="IgSF_BTN/MOG"/>
</dbReference>
<evidence type="ECO:0000256" key="10">
    <source>
        <dbReference type="SAM" id="MobiDB-lite"/>
    </source>
</evidence>
<dbReference type="PROSITE" id="PS50188">
    <property type="entry name" value="B302_SPRY"/>
    <property type="match status" value="1"/>
</dbReference>
<dbReference type="PRINTS" id="PR01407">
    <property type="entry name" value="BUTYPHLNCDUF"/>
</dbReference>
<evidence type="ECO:0000256" key="11">
    <source>
        <dbReference type="SAM" id="Phobius"/>
    </source>
</evidence>
<dbReference type="CDD" id="cd05713">
    <property type="entry name" value="IgV_MOG_like"/>
    <property type="match status" value="1"/>
</dbReference>
<dbReference type="GO" id="GO:0001817">
    <property type="term" value="P:regulation of cytokine production"/>
    <property type="evidence" value="ECO:0007669"/>
    <property type="project" value="TreeGrafter"/>
</dbReference>
<evidence type="ECO:0000256" key="5">
    <source>
        <dbReference type="ARBA" id="ARBA00022989"/>
    </source>
</evidence>
<dbReference type="InterPro" id="IPR036179">
    <property type="entry name" value="Ig-like_dom_sf"/>
</dbReference>
<dbReference type="PROSITE" id="PS50835">
    <property type="entry name" value="IG_LIKE"/>
    <property type="match status" value="2"/>
</dbReference>
<dbReference type="Ensembl" id="ENSJJAT00000015954.1">
    <property type="protein sequence ID" value="ENSJJAP00000009505.1"/>
    <property type="gene ID" value="ENSJJAG00000013358.1"/>
</dbReference>
<accession>A0A8C5KIA6</accession>
<organism evidence="15 16">
    <name type="scientific">Jaculus jaculus</name>
    <name type="common">Lesser Egyptian jerboa</name>
    <dbReference type="NCBI Taxonomy" id="51337"/>
    <lineage>
        <taxon>Eukaryota</taxon>
        <taxon>Metazoa</taxon>
        <taxon>Chordata</taxon>
        <taxon>Craniata</taxon>
        <taxon>Vertebrata</taxon>
        <taxon>Euteleostomi</taxon>
        <taxon>Mammalia</taxon>
        <taxon>Eutheria</taxon>
        <taxon>Euarchontoglires</taxon>
        <taxon>Glires</taxon>
        <taxon>Rodentia</taxon>
        <taxon>Myomorpha</taxon>
        <taxon>Dipodoidea</taxon>
        <taxon>Dipodidae</taxon>
        <taxon>Dipodinae</taxon>
        <taxon>Jaculus</taxon>
    </lineage>
</organism>
<dbReference type="InterPro" id="IPR003877">
    <property type="entry name" value="SPRY_dom"/>
</dbReference>
<evidence type="ECO:0000256" key="9">
    <source>
        <dbReference type="ARBA" id="ARBA00023319"/>
    </source>
</evidence>
<proteinExistence type="inferred from homology"/>
<keyword evidence="7" id="KW-1015">Disulfide bond</keyword>
<evidence type="ECO:0000256" key="4">
    <source>
        <dbReference type="ARBA" id="ARBA00022729"/>
    </source>
</evidence>
<evidence type="ECO:0000256" key="1">
    <source>
        <dbReference type="ARBA" id="ARBA00004479"/>
    </source>
</evidence>
<evidence type="ECO:0000259" key="13">
    <source>
        <dbReference type="PROSITE" id="PS50188"/>
    </source>
</evidence>
<dbReference type="InterPro" id="IPR013783">
    <property type="entry name" value="Ig-like_fold"/>
</dbReference>
<dbReference type="OMA" id="AHMELRW"/>
<dbReference type="Pfam" id="PF00622">
    <property type="entry name" value="SPRY"/>
    <property type="match status" value="1"/>
</dbReference>
<dbReference type="Pfam" id="PF07686">
    <property type="entry name" value="V-set"/>
    <property type="match status" value="1"/>
</dbReference>
<comment type="subcellular location">
    <subcellularLocation>
        <location evidence="1">Membrane</location>
        <topology evidence="1">Single-pass type I membrane protein</topology>
    </subcellularLocation>
</comment>
<dbReference type="FunFam" id="2.60.120.920:FF:000004">
    <property type="entry name" value="Butyrophilin subfamily 1 member A1"/>
    <property type="match status" value="1"/>
</dbReference>
<dbReference type="PANTHER" id="PTHR24100">
    <property type="entry name" value="BUTYROPHILIN"/>
    <property type="match status" value="1"/>
</dbReference>
<keyword evidence="4 12" id="KW-0732">Signal</keyword>
<dbReference type="AlphaFoldDB" id="A0A8C5KIA6"/>
<feature type="domain" description="Ig-like" evidence="14">
    <location>
        <begin position="149"/>
        <end position="235"/>
    </location>
</feature>
<feature type="region of interest" description="Disordered" evidence="10">
    <location>
        <begin position="501"/>
        <end position="528"/>
    </location>
</feature>
<dbReference type="SMART" id="SM00589">
    <property type="entry name" value="PRY"/>
    <property type="match status" value="1"/>
</dbReference>
<comment type="similarity">
    <text evidence="2">Belongs to the immunoglobulin superfamily. BTN/MOG family.</text>
</comment>
<reference evidence="15" key="2">
    <citation type="submission" date="2025-09" db="UniProtKB">
        <authorList>
            <consortium name="Ensembl"/>
        </authorList>
    </citation>
    <scope>IDENTIFICATION</scope>
</reference>
<dbReference type="GeneTree" id="ENSGT00940000161530"/>
<dbReference type="InterPro" id="IPR001870">
    <property type="entry name" value="B30.2/SPRY"/>
</dbReference>
<keyword evidence="16" id="KW-1185">Reference proteome</keyword>
<dbReference type="GO" id="GO:0009897">
    <property type="term" value="C:external side of plasma membrane"/>
    <property type="evidence" value="ECO:0007669"/>
    <property type="project" value="TreeGrafter"/>
</dbReference>
<dbReference type="FunFam" id="2.60.40.10:FF:000208">
    <property type="entry name" value="Butyrophilin subfamily 1 member A1"/>
    <property type="match status" value="1"/>
</dbReference>
<keyword evidence="8" id="KW-0325">Glycoprotein</keyword>
<keyword evidence="3 11" id="KW-0812">Transmembrane</keyword>
<feature type="compositionally biased region" description="Polar residues" evidence="10">
    <location>
        <begin position="519"/>
        <end position="528"/>
    </location>
</feature>